<name>A0A224Y056_9ACAR</name>
<keyword evidence="1" id="KW-0812">Transmembrane</keyword>
<dbReference type="Gene3D" id="1.10.287.3510">
    <property type="match status" value="1"/>
</dbReference>
<dbReference type="CTD" id="4539"/>
<dbReference type="EMBL" id="GFPF01000002">
    <property type="protein sequence ID" value="MAA11148.1"/>
    <property type="molecule type" value="Transcribed_RNA"/>
</dbReference>
<dbReference type="GeneID" id="76345385"/>
<reference evidence="2" key="1">
    <citation type="journal article" date="2017" name="Parasit. Vectors">
        <title>Sialotranscriptomics of Rhipicephalus zambeziensis reveals intricate expression profiles of secretory proteins and suggests tight temporal transcriptional regulation during blood-feeding.</title>
        <authorList>
            <person name="de Castro M.H."/>
            <person name="de Klerk D."/>
            <person name="Pienaar R."/>
            <person name="Rees D.J.G."/>
            <person name="Mans B.J."/>
        </authorList>
    </citation>
    <scope>NUCLEOTIDE SEQUENCE</scope>
    <source>
        <tissue evidence="2">Salivary glands</tissue>
    </source>
</reference>
<proteinExistence type="predicted"/>
<protein>
    <submittedName>
        <fullName evidence="2">NADH-ubiquinone oxidoreductase chain 4L</fullName>
    </submittedName>
</protein>
<evidence type="ECO:0000313" key="2">
    <source>
        <dbReference type="EMBL" id="MAA11148.1"/>
    </source>
</evidence>
<keyword evidence="2" id="KW-0830">Ubiquinone</keyword>
<sequence length="91" mass="10669">MTSLIIMLYLIGVFVLFINRYYLMMILMSIEFIYMNLLLMLCIYFCMFNILGIFTFLISIVCEAGLGLSLLVMMSFFYGNEMMKTMSLIKC</sequence>
<keyword evidence="2" id="KW-0496">Mitochondrion</keyword>
<feature type="transmembrane region" description="Helical" evidence="1">
    <location>
        <begin position="56"/>
        <end position="78"/>
    </location>
</feature>
<dbReference type="RefSeq" id="YP_010535802.1">
    <property type="nucleotide sequence ID" value="NC_067930.1"/>
</dbReference>
<dbReference type="AlphaFoldDB" id="A0A224Y056"/>
<feature type="transmembrane region" description="Helical" evidence="1">
    <location>
        <begin position="6"/>
        <end position="23"/>
    </location>
</feature>
<organism evidence="2">
    <name type="scientific">Rhipicephalus zambeziensis</name>
    <dbReference type="NCBI Taxonomy" id="60191"/>
    <lineage>
        <taxon>Eukaryota</taxon>
        <taxon>Metazoa</taxon>
        <taxon>Ecdysozoa</taxon>
        <taxon>Arthropoda</taxon>
        <taxon>Chelicerata</taxon>
        <taxon>Arachnida</taxon>
        <taxon>Acari</taxon>
        <taxon>Parasitiformes</taxon>
        <taxon>Ixodida</taxon>
        <taxon>Ixodoidea</taxon>
        <taxon>Ixodidae</taxon>
        <taxon>Rhipicephalinae</taxon>
        <taxon>Rhipicephalus</taxon>
        <taxon>Rhipicephalus</taxon>
    </lineage>
</organism>
<keyword evidence="1" id="KW-0472">Membrane</keyword>
<keyword evidence="1" id="KW-1133">Transmembrane helix</keyword>
<evidence type="ECO:0000256" key="1">
    <source>
        <dbReference type="SAM" id="Phobius"/>
    </source>
</evidence>
<feature type="transmembrane region" description="Helical" evidence="1">
    <location>
        <begin position="32"/>
        <end position="50"/>
    </location>
</feature>
<accession>A0A224Y056</accession>
<geneLocation type="mitochondrion" evidence="2"/>